<feature type="non-terminal residue" evidence="1">
    <location>
        <position position="1"/>
    </location>
</feature>
<protein>
    <submittedName>
        <fullName evidence="1">Uncharacterized protein</fullName>
    </submittedName>
</protein>
<keyword evidence="2" id="KW-1185">Reference proteome</keyword>
<name>A0A4Y2TY03_ARAVE</name>
<evidence type="ECO:0000313" key="2">
    <source>
        <dbReference type="Proteomes" id="UP000499080"/>
    </source>
</evidence>
<accession>A0A4Y2TY03</accession>
<sequence>IFGLEALLVKSICLWTTDIQLRRSLCVSRWELEPVYTGQFLAAIGHHITPAINEISSPVDILKSRTNARVDLWDNEEWECGFGNVLPLSLLSTLSAYFHVHNVIFSTGNENLWGHMV</sequence>
<dbReference type="Proteomes" id="UP000499080">
    <property type="component" value="Unassembled WGS sequence"/>
</dbReference>
<reference evidence="1 2" key="1">
    <citation type="journal article" date="2019" name="Sci. Rep.">
        <title>Orb-weaving spider Araneus ventricosus genome elucidates the spidroin gene catalogue.</title>
        <authorList>
            <person name="Kono N."/>
            <person name="Nakamura H."/>
            <person name="Ohtoshi R."/>
            <person name="Moran D.A.P."/>
            <person name="Shinohara A."/>
            <person name="Yoshida Y."/>
            <person name="Fujiwara M."/>
            <person name="Mori M."/>
            <person name="Tomita M."/>
            <person name="Arakawa K."/>
        </authorList>
    </citation>
    <scope>NUCLEOTIDE SEQUENCE [LARGE SCALE GENOMIC DNA]</scope>
</reference>
<organism evidence="1 2">
    <name type="scientific">Araneus ventricosus</name>
    <name type="common">Orbweaver spider</name>
    <name type="synonym">Epeira ventricosa</name>
    <dbReference type="NCBI Taxonomy" id="182803"/>
    <lineage>
        <taxon>Eukaryota</taxon>
        <taxon>Metazoa</taxon>
        <taxon>Ecdysozoa</taxon>
        <taxon>Arthropoda</taxon>
        <taxon>Chelicerata</taxon>
        <taxon>Arachnida</taxon>
        <taxon>Araneae</taxon>
        <taxon>Araneomorphae</taxon>
        <taxon>Entelegynae</taxon>
        <taxon>Araneoidea</taxon>
        <taxon>Araneidae</taxon>
        <taxon>Araneus</taxon>
    </lineage>
</organism>
<dbReference type="AlphaFoldDB" id="A0A4Y2TY03"/>
<gene>
    <name evidence="1" type="ORF">AVEN_269660_1</name>
</gene>
<evidence type="ECO:0000313" key="1">
    <source>
        <dbReference type="EMBL" id="GBO04574.1"/>
    </source>
</evidence>
<dbReference type="EMBL" id="BGPR01031464">
    <property type="protein sequence ID" value="GBO04574.1"/>
    <property type="molecule type" value="Genomic_DNA"/>
</dbReference>
<comment type="caution">
    <text evidence="1">The sequence shown here is derived from an EMBL/GenBank/DDBJ whole genome shotgun (WGS) entry which is preliminary data.</text>
</comment>
<proteinExistence type="predicted"/>